<comment type="caution">
    <text evidence="1">The sequence shown here is derived from an EMBL/GenBank/DDBJ whole genome shotgun (WGS) entry which is preliminary data.</text>
</comment>
<name>A0A2C3W525_9BACI</name>
<reference evidence="1 2" key="1">
    <citation type="submission" date="2017-09" db="EMBL/GenBank/DDBJ databases">
        <title>Large-scale bioinformatics analysis of Bacillus genomes uncovers conserved roles of natural products in bacterial physiology.</title>
        <authorList>
            <consortium name="Agbiome Team Llc"/>
            <person name="Bleich R.M."/>
            <person name="Grubbs K.J."/>
            <person name="Santa Maria K.C."/>
            <person name="Allen S.E."/>
            <person name="Farag S."/>
            <person name="Shank E.A."/>
            <person name="Bowers A."/>
        </authorList>
    </citation>
    <scope>NUCLEOTIDE SEQUENCE [LARGE SCALE GENOMIC DNA]</scope>
    <source>
        <strain evidence="1 2">AFS009893</strain>
    </source>
</reference>
<organism evidence="1 2">
    <name type="scientific">Bacillus pseudomycoides</name>
    <dbReference type="NCBI Taxonomy" id="64104"/>
    <lineage>
        <taxon>Bacteria</taxon>
        <taxon>Bacillati</taxon>
        <taxon>Bacillota</taxon>
        <taxon>Bacilli</taxon>
        <taxon>Bacillales</taxon>
        <taxon>Bacillaceae</taxon>
        <taxon>Bacillus</taxon>
        <taxon>Bacillus cereus group</taxon>
    </lineage>
</organism>
<proteinExistence type="predicted"/>
<evidence type="ECO:0000313" key="1">
    <source>
        <dbReference type="EMBL" id="PEM70666.1"/>
    </source>
</evidence>
<dbReference type="RefSeq" id="WP_097969312.1">
    <property type="nucleotide sequence ID" value="NZ_NUDF01000054.1"/>
</dbReference>
<protein>
    <submittedName>
        <fullName evidence="1">Uncharacterized protein</fullName>
    </submittedName>
</protein>
<accession>A0A2C3W525</accession>
<dbReference type="EMBL" id="NUDP01000033">
    <property type="protein sequence ID" value="PEM70666.1"/>
    <property type="molecule type" value="Genomic_DNA"/>
</dbReference>
<dbReference type="Proteomes" id="UP000219775">
    <property type="component" value="Unassembled WGS sequence"/>
</dbReference>
<sequence length="75" mass="8870">MLATIFEMNRAPLAKFILGHLRSNIDYNEIYDFLTYDSLKAIFDEISPEDFIQSFTDPIIEAEKKFRNGYQWSVQ</sequence>
<dbReference type="AlphaFoldDB" id="A0A2C3W525"/>
<gene>
    <name evidence="1" type="ORF">CN613_08220</name>
</gene>
<evidence type="ECO:0000313" key="2">
    <source>
        <dbReference type="Proteomes" id="UP000219775"/>
    </source>
</evidence>